<dbReference type="AlphaFoldDB" id="A0A0D3HNB0"/>
<evidence type="ECO:0000259" key="5">
    <source>
        <dbReference type="Pfam" id="PF13476"/>
    </source>
</evidence>
<dbReference type="GO" id="GO:0030915">
    <property type="term" value="C:Smc5-Smc6 complex"/>
    <property type="evidence" value="ECO:0007669"/>
    <property type="project" value="TreeGrafter"/>
</dbReference>
<sequence>MATSAARARIDSPPPPPPPTQPRRGDDDYVPCNIVEIELLNFMTYDRLACRPGPRLNLVAGPNGSGKGSLVCAIALALTADPSVLGRAASVGAFVKRGEESGHVKISLSGNTPEHIIRITRKIDTKNKSEWLLDGTPLDTACVFLHSSELYMLLLKKLKKAVEHHQLIYRSKELKNLEVANLMRKRLPWLKYEMKEEELIEAQEQEKTMKKKMEIAKIWEDSKRPIEYVSY</sequence>
<dbReference type="Proteomes" id="UP000026960">
    <property type="component" value="Chromosome 11"/>
</dbReference>
<evidence type="ECO:0000256" key="4">
    <source>
        <dbReference type="SAM" id="MobiDB-lite"/>
    </source>
</evidence>
<feature type="region of interest" description="Disordered" evidence="4">
    <location>
        <begin position="1"/>
        <end position="28"/>
    </location>
</feature>
<evidence type="ECO:0000313" key="7">
    <source>
        <dbReference type="Proteomes" id="UP000026960"/>
    </source>
</evidence>
<evidence type="ECO:0000256" key="1">
    <source>
        <dbReference type="ARBA" id="ARBA00010171"/>
    </source>
</evidence>
<proteinExistence type="inferred from homology"/>
<dbReference type="Gene3D" id="3.40.50.300">
    <property type="entry name" value="P-loop containing nucleotide triphosphate hydrolases"/>
    <property type="match status" value="1"/>
</dbReference>
<dbReference type="PANTHER" id="PTHR45916">
    <property type="entry name" value="STRUCTURAL MAINTENANCE OF CHROMOSOMES PROTEIN 5"/>
    <property type="match status" value="1"/>
</dbReference>
<keyword evidence="7" id="KW-1185">Reference proteome</keyword>
<evidence type="ECO:0000313" key="6">
    <source>
        <dbReference type="EnsemblPlants" id="OBART11G17810.1"/>
    </source>
</evidence>
<dbReference type="Gramene" id="OBART11G17810.1">
    <property type="protein sequence ID" value="OBART11G17810.1"/>
    <property type="gene ID" value="OBART11G17810"/>
</dbReference>
<dbReference type="PaxDb" id="65489-OBART11G17810.1"/>
<dbReference type="SUPFAM" id="SSF52540">
    <property type="entry name" value="P-loop containing nucleoside triphosphate hydrolases"/>
    <property type="match status" value="1"/>
</dbReference>
<dbReference type="GO" id="GO:0005634">
    <property type="term" value="C:nucleus"/>
    <property type="evidence" value="ECO:0007669"/>
    <property type="project" value="TreeGrafter"/>
</dbReference>
<feature type="compositionally biased region" description="Pro residues" evidence="4">
    <location>
        <begin position="12"/>
        <end position="21"/>
    </location>
</feature>
<dbReference type="Pfam" id="PF13476">
    <property type="entry name" value="AAA_23"/>
    <property type="match status" value="1"/>
</dbReference>
<name>A0A0D3HNB0_9ORYZ</name>
<dbReference type="GO" id="GO:0016887">
    <property type="term" value="F:ATP hydrolysis activity"/>
    <property type="evidence" value="ECO:0007669"/>
    <property type="project" value="InterPro"/>
</dbReference>
<dbReference type="GO" id="GO:0003697">
    <property type="term" value="F:single-stranded DNA binding"/>
    <property type="evidence" value="ECO:0007669"/>
    <property type="project" value="TreeGrafter"/>
</dbReference>
<dbReference type="GO" id="GO:0000724">
    <property type="term" value="P:double-strand break repair via homologous recombination"/>
    <property type="evidence" value="ECO:0007669"/>
    <property type="project" value="TreeGrafter"/>
</dbReference>
<accession>A0A0D3HNB0</accession>
<dbReference type="InterPro" id="IPR027417">
    <property type="entry name" value="P-loop_NTPase"/>
</dbReference>
<organism evidence="6">
    <name type="scientific">Oryza barthii</name>
    <dbReference type="NCBI Taxonomy" id="65489"/>
    <lineage>
        <taxon>Eukaryota</taxon>
        <taxon>Viridiplantae</taxon>
        <taxon>Streptophyta</taxon>
        <taxon>Embryophyta</taxon>
        <taxon>Tracheophyta</taxon>
        <taxon>Spermatophyta</taxon>
        <taxon>Magnoliopsida</taxon>
        <taxon>Liliopsida</taxon>
        <taxon>Poales</taxon>
        <taxon>Poaceae</taxon>
        <taxon>BOP clade</taxon>
        <taxon>Oryzoideae</taxon>
        <taxon>Oryzeae</taxon>
        <taxon>Oryzinae</taxon>
        <taxon>Oryza</taxon>
    </lineage>
</organism>
<dbReference type="PANTHER" id="PTHR45916:SF1">
    <property type="entry name" value="STRUCTURAL MAINTENANCE OF CHROMOSOMES PROTEIN 5"/>
    <property type="match status" value="1"/>
</dbReference>
<dbReference type="STRING" id="65489.A0A0D3HNB0"/>
<dbReference type="InterPro" id="IPR038729">
    <property type="entry name" value="Rad50/SbcC_AAA"/>
</dbReference>
<dbReference type="HOGENOM" id="CLU_071761_0_0_1"/>
<protein>
    <recommendedName>
        <fullName evidence="2">Structural maintenance of chromosomes protein 5</fullName>
    </recommendedName>
</protein>
<comment type="similarity">
    <text evidence="1">Belongs to the SMC family. SMC5 subfamily.</text>
</comment>
<feature type="domain" description="Rad50/SbcC-type AAA" evidence="5">
    <location>
        <begin position="37"/>
        <end position="214"/>
    </location>
</feature>
<dbReference type="EnsemblPlants" id="OBART11G17810.1">
    <property type="protein sequence ID" value="OBART11G17810.1"/>
    <property type="gene ID" value="OBART11G17810"/>
</dbReference>
<evidence type="ECO:0000256" key="3">
    <source>
        <dbReference type="ARBA" id="ARBA00023054"/>
    </source>
</evidence>
<reference evidence="6" key="1">
    <citation type="journal article" date="2009" name="Rice">
        <title>De Novo Next Generation Sequencing of Plant Genomes.</title>
        <authorList>
            <person name="Rounsley S."/>
            <person name="Marri P.R."/>
            <person name="Yu Y."/>
            <person name="He R."/>
            <person name="Sisneros N."/>
            <person name="Goicoechea J.L."/>
            <person name="Lee S.J."/>
            <person name="Angelova A."/>
            <person name="Kudrna D."/>
            <person name="Luo M."/>
            <person name="Affourtit J."/>
            <person name="Desany B."/>
            <person name="Knight J."/>
            <person name="Niazi F."/>
            <person name="Egholm M."/>
            <person name="Wing R.A."/>
        </authorList>
    </citation>
    <scope>NUCLEOTIDE SEQUENCE [LARGE SCALE GENOMIC DNA]</scope>
    <source>
        <strain evidence="6">cv. IRGC 105608</strain>
    </source>
</reference>
<dbReference type="eggNOG" id="KOG0979">
    <property type="taxonomic scope" value="Eukaryota"/>
</dbReference>
<keyword evidence="3" id="KW-0175">Coiled coil</keyword>
<evidence type="ECO:0000256" key="2">
    <source>
        <dbReference type="ARBA" id="ARBA00018687"/>
    </source>
</evidence>
<reference evidence="6" key="2">
    <citation type="submission" date="2015-03" db="UniProtKB">
        <authorList>
            <consortium name="EnsemblPlants"/>
        </authorList>
    </citation>
    <scope>IDENTIFICATION</scope>
</reference>